<feature type="chain" id="PRO_5039191341" evidence="6">
    <location>
        <begin position="27"/>
        <end position="264"/>
    </location>
</feature>
<keyword evidence="8" id="KW-1185">Reference proteome</keyword>
<dbReference type="AlphaFoldDB" id="A0A6N9Q0J5"/>
<evidence type="ECO:0000256" key="3">
    <source>
        <dbReference type="ARBA" id="ARBA00022723"/>
    </source>
</evidence>
<dbReference type="InterPro" id="IPR050682">
    <property type="entry name" value="ModA/WtpA"/>
</dbReference>
<proteinExistence type="inferred from homology"/>
<dbReference type="GO" id="GO:0030973">
    <property type="term" value="F:molybdate ion binding"/>
    <property type="evidence" value="ECO:0007669"/>
    <property type="project" value="TreeGrafter"/>
</dbReference>
<evidence type="ECO:0000313" key="8">
    <source>
        <dbReference type="Proteomes" id="UP000448943"/>
    </source>
</evidence>
<dbReference type="EMBL" id="SIJB01000018">
    <property type="protein sequence ID" value="NBI28807.1"/>
    <property type="molecule type" value="Genomic_DNA"/>
</dbReference>
<feature type="signal peptide" evidence="6">
    <location>
        <begin position="1"/>
        <end position="26"/>
    </location>
</feature>
<evidence type="ECO:0000256" key="2">
    <source>
        <dbReference type="ARBA" id="ARBA00022505"/>
    </source>
</evidence>
<feature type="binding site" evidence="5">
    <location>
        <position position="152"/>
    </location>
    <ligand>
        <name>molybdate</name>
        <dbReference type="ChEBI" id="CHEBI:36264"/>
    </ligand>
</feature>
<dbReference type="Pfam" id="PF13531">
    <property type="entry name" value="SBP_bac_11"/>
    <property type="match status" value="1"/>
</dbReference>
<keyword evidence="3 5" id="KW-0479">Metal-binding</keyword>
<feature type="binding site" evidence="5">
    <location>
        <position position="70"/>
    </location>
    <ligand>
        <name>molybdate</name>
        <dbReference type="ChEBI" id="CHEBI:36264"/>
    </ligand>
</feature>
<dbReference type="PANTHER" id="PTHR30632:SF0">
    <property type="entry name" value="SULFATE-BINDING PROTEIN"/>
    <property type="match status" value="1"/>
</dbReference>
<accession>A0A6N9Q0J5</accession>
<dbReference type="Proteomes" id="UP000448943">
    <property type="component" value="Unassembled WGS sequence"/>
</dbReference>
<dbReference type="PIRSF" id="PIRSF004846">
    <property type="entry name" value="ModA"/>
    <property type="match status" value="1"/>
</dbReference>
<evidence type="ECO:0000256" key="6">
    <source>
        <dbReference type="SAM" id="SignalP"/>
    </source>
</evidence>
<feature type="binding site" evidence="5">
    <location>
        <position position="42"/>
    </location>
    <ligand>
        <name>molybdate</name>
        <dbReference type="ChEBI" id="CHEBI:36264"/>
    </ligand>
</feature>
<dbReference type="OrthoDB" id="9785015at2"/>
<dbReference type="Gene3D" id="3.40.190.10">
    <property type="entry name" value="Periplasmic binding protein-like II"/>
    <property type="match status" value="2"/>
</dbReference>
<dbReference type="PANTHER" id="PTHR30632">
    <property type="entry name" value="MOLYBDATE-BINDING PERIPLASMIC PROTEIN"/>
    <property type="match status" value="1"/>
</dbReference>
<evidence type="ECO:0000256" key="5">
    <source>
        <dbReference type="PIRSR" id="PIRSR004846-1"/>
    </source>
</evidence>
<sequence length="264" mass="29577">MFSTKKLTLKISICLFFILLISACNHQTSQDVTELNISAASSLTNALNEIKNEFEKNNTDIKLIYNFGASGTLASQIKQGAPIDVFFSANHQYMDELVKLGLIESNHIVNLLSNQIVLITNNDSDLYINSLDELLNPKVTSIAVGDPEIVPAGIYTKQLLKNLDLWQELQAKFILTTNVRQALNFTDTGNVDAAFVYKSDALQSNRSKVIYTSDQTLNNNPITYPIAVINDTQKKKLAETFITFLQNDFSQKIFKEKGFLKPKQ</sequence>
<dbReference type="GO" id="GO:0015689">
    <property type="term" value="P:molybdate ion transport"/>
    <property type="evidence" value="ECO:0007669"/>
    <property type="project" value="InterPro"/>
</dbReference>
<dbReference type="FunFam" id="3.40.190.10:FF:000035">
    <property type="entry name" value="Molybdate ABC transporter substrate-binding protein"/>
    <property type="match status" value="1"/>
</dbReference>
<reference evidence="7 8" key="1">
    <citation type="submission" date="2019-01" db="EMBL/GenBank/DDBJ databases">
        <title>Chengkuizengella sp. nov., isolated from deep-sea sediment of East Pacific Ocean.</title>
        <authorList>
            <person name="Yang J."/>
            <person name="Lai Q."/>
            <person name="Shao Z."/>
        </authorList>
    </citation>
    <scope>NUCLEOTIDE SEQUENCE [LARGE SCALE GENOMIC DNA]</scope>
    <source>
        <strain evidence="7 8">YPA3-1-1</strain>
    </source>
</reference>
<keyword evidence="4 6" id="KW-0732">Signal</keyword>
<comment type="caution">
    <text evidence="7">The sequence shown here is derived from an EMBL/GenBank/DDBJ whole genome shotgun (WGS) entry which is preliminary data.</text>
</comment>
<comment type="similarity">
    <text evidence="1">Belongs to the bacterial solute-binding protein ModA family.</text>
</comment>
<name>A0A6N9Q0J5_9BACL</name>
<dbReference type="NCBIfam" id="TIGR01256">
    <property type="entry name" value="modA"/>
    <property type="match status" value="1"/>
</dbReference>
<evidence type="ECO:0000313" key="7">
    <source>
        <dbReference type="EMBL" id="NBI28807.1"/>
    </source>
</evidence>
<organism evidence="7 8">
    <name type="scientific">Chengkuizengella marina</name>
    <dbReference type="NCBI Taxonomy" id="2507566"/>
    <lineage>
        <taxon>Bacteria</taxon>
        <taxon>Bacillati</taxon>
        <taxon>Bacillota</taxon>
        <taxon>Bacilli</taxon>
        <taxon>Bacillales</taxon>
        <taxon>Paenibacillaceae</taxon>
        <taxon>Chengkuizengella</taxon>
    </lineage>
</organism>
<gene>
    <name evidence="7" type="primary">modA</name>
    <name evidence="7" type="ORF">ERL59_07535</name>
</gene>
<evidence type="ECO:0000256" key="1">
    <source>
        <dbReference type="ARBA" id="ARBA00009175"/>
    </source>
</evidence>
<dbReference type="InterPro" id="IPR005950">
    <property type="entry name" value="ModA"/>
</dbReference>
<evidence type="ECO:0000256" key="4">
    <source>
        <dbReference type="ARBA" id="ARBA00022729"/>
    </source>
</evidence>
<dbReference type="RefSeq" id="WP_160645603.1">
    <property type="nucleotide sequence ID" value="NZ_SIJB01000018.1"/>
</dbReference>
<feature type="binding site" evidence="5">
    <location>
        <position position="179"/>
    </location>
    <ligand>
        <name>molybdate</name>
        <dbReference type="ChEBI" id="CHEBI:36264"/>
    </ligand>
</feature>
<dbReference type="GO" id="GO:0046872">
    <property type="term" value="F:metal ion binding"/>
    <property type="evidence" value="ECO:0007669"/>
    <property type="project" value="UniProtKB-KW"/>
</dbReference>
<feature type="binding site" evidence="5">
    <location>
        <position position="197"/>
    </location>
    <ligand>
        <name>molybdate</name>
        <dbReference type="ChEBI" id="CHEBI:36264"/>
    </ligand>
</feature>
<dbReference type="PROSITE" id="PS51257">
    <property type="entry name" value="PROKAR_LIPOPROTEIN"/>
    <property type="match status" value="1"/>
</dbReference>
<protein>
    <submittedName>
        <fullName evidence="7">Molybdate ABC transporter substrate-binding protein</fullName>
    </submittedName>
</protein>
<dbReference type="GO" id="GO:1901359">
    <property type="term" value="F:tungstate binding"/>
    <property type="evidence" value="ECO:0007669"/>
    <property type="project" value="UniProtKB-ARBA"/>
</dbReference>
<keyword evidence="2 5" id="KW-0500">Molybdenum</keyword>
<dbReference type="SUPFAM" id="SSF53850">
    <property type="entry name" value="Periplasmic binding protein-like II"/>
    <property type="match status" value="1"/>
</dbReference>